<dbReference type="Proteomes" id="UP000030687">
    <property type="component" value="Unassembled WGS sequence"/>
</dbReference>
<dbReference type="EMBL" id="KI536661">
    <property type="protein sequence ID" value="ESR58458.1"/>
    <property type="molecule type" value="Genomic_DNA"/>
</dbReference>
<keyword evidence="3" id="KW-0349">Heme</keyword>
<proteinExistence type="inferred from homology"/>
<protein>
    <recommendedName>
        <fullName evidence="10">Cytochrome P450</fullName>
    </recommendedName>
</protein>
<dbReference type="InterPro" id="IPR036396">
    <property type="entry name" value="Cyt_P450_sf"/>
</dbReference>
<dbReference type="KEGG" id="cic:CICLE_v10019805mg"/>
<accession>V4TDP4</accession>
<keyword evidence="4" id="KW-0479">Metal-binding</keyword>
<evidence type="ECO:0000256" key="7">
    <source>
        <dbReference type="ARBA" id="ARBA00023033"/>
    </source>
</evidence>
<reference evidence="8 9" key="1">
    <citation type="submission" date="2013-10" db="EMBL/GenBank/DDBJ databases">
        <authorList>
            <consortium name="International Citrus Genome Consortium"/>
            <person name="Jenkins J."/>
            <person name="Schmutz J."/>
            <person name="Prochnik S."/>
            <person name="Rokhsar D."/>
            <person name="Gmitter F."/>
            <person name="Ollitrault P."/>
            <person name="Machado M."/>
            <person name="Talon M."/>
            <person name="Wincker P."/>
            <person name="Jaillon O."/>
            <person name="Morgante M."/>
        </authorList>
    </citation>
    <scope>NUCLEOTIDE SEQUENCE</scope>
    <source>
        <strain evidence="9">cv. Clemenules</strain>
    </source>
</reference>
<organism evidence="8 9">
    <name type="scientific">Citrus clementina</name>
    <name type="common">Clementine</name>
    <name type="synonym">Citrus deliciosa x Citrus sinensis</name>
    <dbReference type="NCBI Taxonomy" id="85681"/>
    <lineage>
        <taxon>Eukaryota</taxon>
        <taxon>Viridiplantae</taxon>
        <taxon>Streptophyta</taxon>
        <taxon>Embryophyta</taxon>
        <taxon>Tracheophyta</taxon>
        <taxon>Spermatophyta</taxon>
        <taxon>Magnoliopsida</taxon>
        <taxon>eudicotyledons</taxon>
        <taxon>Gunneridae</taxon>
        <taxon>Pentapetalae</taxon>
        <taxon>rosids</taxon>
        <taxon>malvids</taxon>
        <taxon>Sapindales</taxon>
        <taxon>Rutaceae</taxon>
        <taxon>Aurantioideae</taxon>
        <taxon>Citrus</taxon>
    </lineage>
</organism>
<evidence type="ECO:0000256" key="2">
    <source>
        <dbReference type="ARBA" id="ARBA00010617"/>
    </source>
</evidence>
<dbReference type="GO" id="GO:0016705">
    <property type="term" value="F:oxidoreductase activity, acting on paired donors, with incorporation or reduction of molecular oxygen"/>
    <property type="evidence" value="ECO:0007669"/>
    <property type="project" value="InterPro"/>
</dbReference>
<dbReference type="Gene3D" id="1.10.630.10">
    <property type="entry name" value="Cytochrome P450"/>
    <property type="match status" value="1"/>
</dbReference>
<keyword evidence="9" id="KW-1185">Reference proteome</keyword>
<gene>
    <name evidence="8" type="ORF">CICLE_v10019805mg</name>
</gene>
<dbReference type="Gramene" id="ESR58458">
    <property type="protein sequence ID" value="ESR58458"/>
    <property type="gene ID" value="CICLE_v10019805mg"/>
</dbReference>
<evidence type="ECO:0000256" key="6">
    <source>
        <dbReference type="ARBA" id="ARBA00023004"/>
    </source>
</evidence>
<evidence type="ECO:0000313" key="8">
    <source>
        <dbReference type="EMBL" id="ESR58458.1"/>
    </source>
</evidence>
<dbReference type="PANTHER" id="PTHR24296">
    <property type="entry name" value="CYTOCHROME P450"/>
    <property type="match status" value="1"/>
</dbReference>
<evidence type="ECO:0000256" key="3">
    <source>
        <dbReference type="ARBA" id="ARBA00022617"/>
    </source>
</evidence>
<evidence type="ECO:0000313" key="9">
    <source>
        <dbReference type="Proteomes" id="UP000030687"/>
    </source>
</evidence>
<dbReference type="PRINTS" id="PR00385">
    <property type="entry name" value="P450"/>
</dbReference>
<dbReference type="GO" id="GO:0020037">
    <property type="term" value="F:heme binding"/>
    <property type="evidence" value="ECO:0007669"/>
    <property type="project" value="InterPro"/>
</dbReference>
<dbReference type="GO" id="GO:0004497">
    <property type="term" value="F:monooxygenase activity"/>
    <property type="evidence" value="ECO:0007669"/>
    <property type="project" value="UniProtKB-KW"/>
</dbReference>
<dbReference type="InterPro" id="IPR001128">
    <property type="entry name" value="Cyt_P450"/>
</dbReference>
<dbReference type="PRINTS" id="PR00463">
    <property type="entry name" value="EP450I"/>
</dbReference>
<name>V4TDP4_CITCL</name>
<keyword evidence="7" id="KW-0503">Monooxygenase</keyword>
<sequence length="392" mass="44739">MDFLSIPFSFKALAIALAILVVQIVTKTLTQKSGNKQKKYHPIGGTVFNQLLNFNRLHHYMTDLAAKHGTYRLLGPFRSEVYSSDPANVEYMLKTNFDNYGKGSYNYSILKDLLGDGIFTVDGEKWREQRKISSHEFSTKVLRDFSSAAFRKNAAKLAQLLSEAANSDKILDIQDLFMKSTLDSIFKVAFGVELDSVCGSNEEGTRFSSAFDDASAMTLWRYVDIFWKIKKFLNIGSEARLKQRIEVIDTFVYKIIRKKTDQMHDFQEEYTSMKKEDILSRFLQVTDPKYLRDIILNFVIAGKDTTAATLSWFIYMLCKHPAVQEKIVQEVKEATGAKDISDFLKVAGCISEEALEKMHYLHAAITETLRLYPAVPVVNNIVIPLSYYHVNL</sequence>
<evidence type="ECO:0000256" key="5">
    <source>
        <dbReference type="ARBA" id="ARBA00023002"/>
    </source>
</evidence>
<dbReference type="SUPFAM" id="SSF48264">
    <property type="entry name" value="Cytochrome P450"/>
    <property type="match status" value="1"/>
</dbReference>
<dbReference type="Pfam" id="PF00067">
    <property type="entry name" value="p450"/>
    <property type="match status" value="1"/>
</dbReference>
<dbReference type="GO" id="GO:0005506">
    <property type="term" value="F:iron ion binding"/>
    <property type="evidence" value="ECO:0007669"/>
    <property type="project" value="InterPro"/>
</dbReference>
<dbReference type="InterPro" id="IPR002401">
    <property type="entry name" value="Cyt_P450_E_grp-I"/>
</dbReference>
<dbReference type="AlphaFoldDB" id="V4TDP4"/>
<evidence type="ECO:0000256" key="1">
    <source>
        <dbReference type="ARBA" id="ARBA00001971"/>
    </source>
</evidence>
<comment type="cofactor">
    <cofactor evidence="1">
        <name>heme</name>
        <dbReference type="ChEBI" id="CHEBI:30413"/>
    </cofactor>
</comment>
<keyword evidence="5" id="KW-0560">Oxidoreductase</keyword>
<keyword evidence="6" id="KW-0408">Iron</keyword>
<evidence type="ECO:0000256" key="4">
    <source>
        <dbReference type="ARBA" id="ARBA00022723"/>
    </source>
</evidence>
<evidence type="ECO:0008006" key="10">
    <source>
        <dbReference type="Google" id="ProtNLM"/>
    </source>
</evidence>
<comment type="similarity">
    <text evidence="2">Belongs to the cytochrome P450 family.</text>
</comment>